<feature type="compositionally biased region" description="Low complexity" evidence="1">
    <location>
        <begin position="54"/>
        <end position="66"/>
    </location>
</feature>
<dbReference type="Gene3D" id="3.10.590.10">
    <property type="entry name" value="ph1033 like domains"/>
    <property type="match status" value="1"/>
</dbReference>
<feature type="region of interest" description="Disordered" evidence="1">
    <location>
        <begin position="1"/>
        <end position="288"/>
    </location>
</feature>
<dbReference type="GO" id="GO:1990247">
    <property type="term" value="F:N6-methyladenosine-containing RNA reader activity"/>
    <property type="evidence" value="ECO:0007669"/>
    <property type="project" value="TreeGrafter"/>
</dbReference>
<feature type="region of interest" description="Disordered" evidence="1">
    <location>
        <begin position="693"/>
        <end position="712"/>
    </location>
</feature>
<dbReference type="InterPro" id="IPR045168">
    <property type="entry name" value="YTH_prot"/>
</dbReference>
<dbReference type="InterPro" id="IPR007275">
    <property type="entry name" value="YTH_domain"/>
</dbReference>
<name>A0A1Y1UKC8_9TREE</name>
<evidence type="ECO:0000259" key="2">
    <source>
        <dbReference type="PROSITE" id="PS50882"/>
    </source>
</evidence>
<reference evidence="3 4" key="1">
    <citation type="submission" date="2017-03" db="EMBL/GenBank/DDBJ databases">
        <title>Widespread Adenine N6-methylation of Active Genes in Fungi.</title>
        <authorList>
            <consortium name="DOE Joint Genome Institute"/>
            <person name="Mondo S.J."/>
            <person name="Dannebaum R.O."/>
            <person name="Kuo R.C."/>
            <person name="Louie K.B."/>
            <person name="Bewick A.J."/>
            <person name="Labutti K."/>
            <person name="Haridas S."/>
            <person name="Kuo A."/>
            <person name="Salamov A."/>
            <person name="Ahrendt S.R."/>
            <person name="Lau R."/>
            <person name="Bowen B.P."/>
            <person name="Lipzen A."/>
            <person name="Sullivan W."/>
            <person name="Andreopoulos W.B."/>
            <person name="Clum A."/>
            <person name="Lindquist E."/>
            <person name="Daum C."/>
            <person name="Northen T.R."/>
            <person name="Ramamoorthy G."/>
            <person name="Schmitz R.J."/>
            <person name="Gryganskyi A."/>
            <person name="Culley D."/>
            <person name="Magnuson J."/>
            <person name="James T.Y."/>
            <person name="O'Malley M.A."/>
            <person name="Stajich J.E."/>
            <person name="Spatafora J.W."/>
            <person name="Visel A."/>
            <person name="Grigoriev I.V."/>
        </authorList>
    </citation>
    <scope>NUCLEOTIDE SEQUENCE [LARGE SCALE GENOMIC DNA]</scope>
    <source>
        <strain evidence="3 4">NRRL Y-17943</strain>
    </source>
</reference>
<feature type="compositionally biased region" description="Pro residues" evidence="1">
    <location>
        <begin position="700"/>
        <end position="712"/>
    </location>
</feature>
<feature type="domain" description="YTH" evidence="2">
    <location>
        <begin position="517"/>
        <end position="652"/>
    </location>
</feature>
<dbReference type="OrthoDB" id="306690at2759"/>
<dbReference type="PANTHER" id="PTHR12357">
    <property type="entry name" value="YTH YT521-B HOMOLOGY DOMAIN-CONTAINING"/>
    <property type="match status" value="1"/>
</dbReference>
<dbReference type="PROSITE" id="PS50882">
    <property type="entry name" value="YTH"/>
    <property type="match status" value="1"/>
</dbReference>
<dbReference type="EMBL" id="NBSH01000004">
    <property type="protein sequence ID" value="ORX38432.1"/>
    <property type="molecule type" value="Genomic_DNA"/>
</dbReference>
<feature type="compositionally biased region" description="Low complexity" evidence="1">
    <location>
        <begin position="179"/>
        <end position="195"/>
    </location>
</feature>
<dbReference type="CDD" id="cd21134">
    <property type="entry name" value="YTH"/>
    <property type="match status" value="1"/>
</dbReference>
<gene>
    <name evidence="3" type="ORF">BD324DRAFT_588800</name>
</gene>
<dbReference type="GeneID" id="33555578"/>
<evidence type="ECO:0000256" key="1">
    <source>
        <dbReference type="SAM" id="MobiDB-lite"/>
    </source>
</evidence>
<dbReference type="AlphaFoldDB" id="A0A1Y1UKC8"/>
<sequence length="712" mass="77461">MMSVTTPVATPIRQPRGPSNNAFGSPSPTPGPPAGDTDSLRRSNTVSNPRHGVSASISSSAAGSSAFHGVRRFNSNSGMRFRSGSLSGSSSTEETNGLVRKGSGRAAVQPQEAVIESGEEGSPDLNLGFGKGLTRQSSLPSRKGFNATITASPGGSQPPPRPPRRTMADPSGASMSNPLASAHTASHSLSSLAMLQPPRGTAISQDLNSSLSPFSNVPSVSRTQSLRDQARHHDISTLGRSASMRTAAERARLDQSIGSVLSPPTQPSTPRNPFTPPTPPPVSSTAALPPYTLGSDMPIGADIRRHQSFTHGYRVNGRSRDIRNAGFGMEPAQDLAESSQSLSDRVVPPTSPIGRSVWSPSNGGDDGWERSTQQLQDAFEAMQLGKRMMDVSGQAGMDTRMPLPSQEEPAWVANLVGQPDRRSPAPSRSPHWAERDPRQWGPNQMPYLTPPPQVGYPGQPSLKQPYQQHPYGYMPPPSVSNMYPSPPNTADQMADVMELARSRGLNPSTFDCHPTQARFFVIKSYTEDDVQKSLKHGIWSSTVLGNKRLDVAFRESADKMPIYLFFSVNGSRHFCGVAQMLTPVDESQSSNVWAQDKWKGIFKVKWIFVRDVPTAALRHIRLVNTPEQKPITNSRDTQELHYEAGCEVLEIFLDHQTKAKTSLLQDFAYYEQLAVSRNMRPMMPPPAPIPQNQYQMPQMGVPPVPPIPSRFR</sequence>
<dbReference type="Pfam" id="PF04146">
    <property type="entry name" value="YTH"/>
    <property type="match status" value="1"/>
</dbReference>
<dbReference type="GO" id="GO:0005737">
    <property type="term" value="C:cytoplasm"/>
    <property type="evidence" value="ECO:0007669"/>
    <property type="project" value="TreeGrafter"/>
</dbReference>
<proteinExistence type="predicted"/>
<dbReference type="InParanoid" id="A0A1Y1UKC8"/>
<accession>A0A1Y1UKC8</accession>
<feature type="compositionally biased region" description="Pro residues" evidence="1">
    <location>
        <begin position="273"/>
        <end position="282"/>
    </location>
</feature>
<comment type="caution">
    <text evidence="3">The sequence shown here is derived from an EMBL/GenBank/DDBJ whole genome shotgun (WGS) entry which is preliminary data.</text>
</comment>
<dbReference type="GO" id="GO:0061157">
    <property type="term" value="P:mRNA destabilization"/>
    <property type="evidence" value="ECO:0007669"/>
    <property type="project" value="TreeGrafter"/>
</dbReference>
<dbReference type="STRING" id="4999.A0A1Y1UKC8"/>
<organism evidence="3 4">
    <name type="scientific">Kockovaella imperatae</name>
    <dbReference type="NCBI Taxonomy" id="4999"/>
    <lineage>
        <taxon>Eukaryota</taxon>
        <taxon>Fungi</taxon>
        <taxon>Dikarya</taxon>
        <taxon>Basidiomycota</taxon>
        <taxon>Agaricomycotina</taxon>
        <taxon>Tremellomycetes</taxon>
        <taxon>Tremellales</taxon>
        <taxon>Cuniculitremaceae</taxon>
        <taxon>Kockovaella</taxon>
    </lineage>
</organism>
<feature type="region of interest" description="Disordered" evidence="1">
    <location>
        <begin position="331"/>
        <end position="367"/>
    </location>
</feature>
<feature type="compositionally biased region" description="Polar residues" evidence="1">
    <location>
        <begin position="202"/>
        <end position="227"/>
    </location>
</feature>
<feature type="region of interest" description="Disordered" evidence="1">
    <location>
        <begin position="417"/>
        <end position="443"/>
    </location>
</feature>
<feature type="compositionally biased region" description="Low complexity" evidence="1">
    <location>
        <begin position="77"/>
        <end position="91"/>
    </location>
</feature>
<keyword evidence="4" id="KW-1185">Reference proteome</keyword>
<dbReference type="GO" id="GO:0003729">
    <property type="term" value="F:mRNA binding"/>
    <property type="evidence" value="ECO:0007669"/>
    <property type="project" value="TreeGrafter"/>
</dbReference>
<dbReference type="Proteomes" id="UP000193218">
    <property type="component" value="Unassembled WGS sequence"/>
</dbReference>
<evidence type="ECO:0000313" key="4">
    <source>
        <dbReference type="Proteomes" id="UP000193218"/>
    </source>
</evidence>
<protein>
    <submittedName>
        <fullName evidence="3">YT521-B-like domain-domain-containing protein</fullName>
    </submittedName>
</protein>
<dbReference type="RefSeq" id="XP_021872354.1">
    <property type="nucleotide sequence ID" value="XM_022013770.1"/>
</dbReference>
<dbReference type="PANTHER" id="PTHR12357:SF89">
    <property type="entry name" value="YTH DOMAIN-CONTAINING FAMILY PROTEIN"/>
    <property type="match status" value="1"/>
</dbReference>
<evidence type="ECO:0000313" key="3">
    <source>
        <dbReference type="EMBL" id="ORX38432.1"/>
    </source>
</evidence>